<evidence type="ECO:0000256" key="1">
    <source>
        <dbReference type="SAM" id="Phobius"/>
    </source>
</evidence>
<dbReference type="EMBL" id="BNCP01000002">
    <property type="protein sequence ID" value="GIL70121.1"/>
    <property type="molecule type" value="Genomic_DNA"/>
</dbReference>
<feature type="transmembrane region" description="Helical" evidence="1">
    <location>
        <begin position="105"/>
        <end position="124"/>
    </location>
</feature>
<keyword evidence="1" id="KW-1133">Transmembrane helix</keyword>
<accession>A0A8J4FGP0</accession>
<reference evidence="2" key="1">
    <citation type="journal article" date="2021" name="Proc. Natl. Acad. Sci. U.S.A.">
        <title>Three genomes in the algal genus Volvox reveal the fate of a haploid sex-determining region after a transition to homothallism.</title>
        <authorList>
            <person name="Yamamoto K."/>
            <person name="Hamaji T."/>
            <person name="Kawai-Toyooka H."/>
            <person name="Matsuzaki R."/>
            <person name="Takahashi F."/>
            <person name="Nishimura Y."/>
            <person name="Kawachi M."/>
            <person name="Noguchi H."/>
            <person name="Minakuchi Y."/>
            <person name="Umen J.G."/>
            <person name="Toyoda A."/>
            <person name="Nozaki H."/>
        </authorList>
    </citation>
    <scope>NUCLEOTIDE SEQUENCE</scope>
    <source>
        <strain evidence="2">NIES-3786</strain>
    </source>
</reference>
<organism evidence="2 3">
    <name type="scientific">Volvox reticuliferus</name>
    <dbReference type="NCBI Taxonomy" id="1737510"/>
    <lineage>
        <taxon>Eukaryota</taxon>
        <taxon>Viridiplantae</taxon>
        <taxon>Chlorophyta</taxon>
        <taxon>core chlorophytes</taxon>
        <taxon>Chlorophyceae</taxon>
        <taxon>CS clade</taxon>
        <taxon>Chlamydomonadales</taxon>
        <taxon>Volvocaceae</taxon>
        <taxon>Volvox</taxon>
    </lineage>
</organism>
<protein>
    <submittedName>
        <fullName evidence="2">Uncharacterized protein</fullName>
    </submittedName>
</protein>
<dbReference type="Proteomes" id="UP000747110">
    <property type="component" value="Unassembled WGS sequence"/>
</dbReference>
<sequence length="130" mass="14640">ENDLRERLIGLQLLNNNGHFLNRQYILATSGRRTSAAGSAKPALTTARIQLIPAFLAILAARIFGPATSKPRYTVTRWFLDSLTAPTNSSCLLWRKARMVSTRSLLFMQCLMMLVLLRMLPFRLPAIVHT</sequence>
<name>A0A8J4FGP0_9CHLO</name>
<keyword evidence="1" id="KW-0812">Transmembrane</keyword>
<evidence type="ECO:0000313" key="2">
    <source>
        <dbReference type="EMBL" id="GIL70121.1"/>
    </source>
</evidence>
<comment type="caution">
    <text evidence="2">The sequence shown here is derived from an EMBL/GenBank/DDBJ whole genome shotgun (WGS) entry which is preliminary data.</text>
</comment>
<keyword evidence="1" id="KW-0472">Membrane</keyword>
<proteinExistence type="predicted"/>
<evidence type="ECO:0000313" key="3">
    <source>
        <dbReference type="Proteomes" id="UP000747110"/>
    </source>
</evidence>
<keyword evidence="3" id="KW-1185">Reference proteome</keyword>
<dbReference type="AlphaFoldDB" id="A0A8J4FGP0"/>
<feature type="non-terminal residue" evidence="2">
    <location>
        <position position="1"/>
    </location>
</feature>
<gene>
    <name evidence="2" type="ORF">Vretifemale_874</name>
</gene>